<comment type="caution">
    <text evidence="13">The sequence shown here is derived from an EMBL/GenBank/DDBJ whole genome shotgun (WGS) entry which is preliminary data.</text>
</comment>
<evidence type="ECO:0000256" key="10">
    <source>
        <dbReference type="PROSITE-ProRule" id="PRU00276"/>
    </source>
</evidence>
<dbReference type="Gene3D" id="3.40.1620.60">
    <property type="match status" value="1"/>
</dbReference>
<keyword evidence="8 10" id="KW-0862">Zinc</keyword>
<dbReference type="PROSITE" id="PS50215">
    <property type="entry name" value="ADAM_MEPRO"/>
    <property type="match status" value="1"/>
</dbReference>
<dbReference type="FunFam" id="2.20.100.10:FF:000001">
    <property type="entry name" value="semaphorin-5A isoform X1"/>
    <property type="match status" value="1"/>
</dbReference>
<dbReference type="GO" id="GO:0031012">
    <property type="term" value="C:extracellular matrix"/>
    <property type="evidence" value="ECO:0007669"/>
    <property type="project" value="TreeGrafter"/>
</dbReference>
<dbReference type="GO" id="GO:0030198">
    <property type="term" value="P:extracellular matrix organization"/>
    <property type="evidence" value="ECO:0007669"/>
    <property type="project" value="InterPro"/>
</dbReference>
<dbReference type="Gene3D" id="3.40.390.10">
    <property type="entry name" value="Collagenase (Catalytic Domain)"/>
    <property type="match status" value="1"/>
</dbReference>
<dbReference type="InterPro" id="IPR036383">
    <property type="entry name" value="TSP1_rpt_sf"/>
</dbReference>
<protein>
    <submittedName>
        <fullName evidence="13">A disintegrin and metalloproteinase with thrombospondin motifs 20</fullName>
    </submittedName>
</protein>
<dbReference type="GO" id="GO:0006508">
    <property type="term" value="P:proteolysis"/>
    <property type="evidence" value="ECO:0007669"/>
    <property type="project" value="InterPro"/>
</dbReference>
<dbReference type="Gene3D" id="2.60.120.290">
    <property type="entry name" value="Spermadhesin, CUB domain"/>
    <property type="match status" value="1"/>
</dbReference>
<keyword evidence="8 10" id="KW-0479">Metal-binding</keyword>
<dbReference type="FunFam" id="2.20.100.10:FF:000005">
    <property type="entry name" value="ADAM metallopeptidase with thrombospondin type 1 motif 9"/>
    <property type="match status" value="6"/>
</dbReference>
<dbReference type="GO" id="GO:0004222">
    <property type="term" value="F:metalloendopeptidase activity"/>
    <property type="evidence" value="ECO:0007669"/>
    <property type="project" value="InterPro"/>
</dbReference>
<dbReference type="GO" id="GO:0005576">
    <property type="term" value="C:extracellular region"/>
    <property type="evidence" value="ECO:0007669"/>
    <property type="project" value="UniProtKB-SubCell"/>
</dbReference>
<evidence type="ECO:0000256" key="5">
    <source>
        <dbReference type="ARBA" id="ARBA00023157"/>
    </source>
</evidence>
<dbReference type="InterPro" id="IPR001590">
    <property type="entry name" value="Peptidase_M12B"/>
</dbReference>
<dbReference type="InterPro" id="IPR050439">
    <property type="entry name" value="ADAMTS_ADAMTS-like"/>
</dbReference>
<dbReference type="SMART" id="SM00042">
    <property type="entry name" value="CUB"/>
    <property type="match status" value="1"/>
</dbReference>
<feature type="binding site" evidence="8">
    <location>
        <position position="286"/>
    </location>
    <ligand>
        <name>Ca(2+)</name>
        <dbReference type="ChEBI" id="CHEBI:29108"/>
        <label>1</label>
    </ligand>
</feature>
<evidence type="ECO:0000256" key="2">
    <source>
        <dbReference type="ARBA" id="ARBA00022525"/>
    </source>
</evidence>
<evidence type="ECO:0000256" key="7">
    <source>
        <dbReference type="PIRSR" id="PIRSR613273-1"/>
    </source>
</evidence>
<feature type="active site" evidence="7 10">
    <location>
        <position position="230"/>
    </location>
</feature>
<keyword evidence="6" id="KW-0325">Glycoprotein</keyword>
<dbReference type="InterPro" id="IPR024079">
    <property type="entry name" value="MetalloPept_cat_dom_sf"/>
</dbReference>
<evidence type="ECO:0000313" key="14">
    <source>
        <dbReference type="Proteomes" id="UP001152320"/>
    </source>
</evidence>
<feature type="domain" description="CUB" evidence="11">
    <location>
        <begin position="1332"/>
        <end position="1446"/>
    </location>
</feature>
<feature type="disulfide bond" evidence="9">
    <location>
        <begin position="326"/>
        <end position="358"/>
    </location>
</feature>
<dbReference type="Gene3D" id="2.20.100.10">
    <property type="entry name" value="Thrombospondin type-1 (TSP1) repeat"/>
    <property type="match status" value="13"/>
</dbReference>
<comment type="subcellular location">
    <subcellularLocation>
        <location evidence="1">Secreted</location>
    </subcellularLocation>
</comment>
<feature type="binding site" evidence="8 10">
    <location>
        <position position="239"/>
    </location>
    <ligand>
        <name>Zn(2+)</name>
        <dbReference type="ChEBI" id="CHEBI:29105"/>
        <note>catalytic</note>
    </ligand>
</feature>
<dbReference type="OrthoDB" id="5948003at2759"/>
<keyword evidence="4" id="KW-0677">Repeat</keyword>
<dbReference type="EMBL" id="JAIZAY010000023">
    <property type="protein sequence ID" value="KAJ8019731.1"/>
    <property type="molecule type" value="Genomic_DNA"/>
</dbReference>
<name>A0A9Q1B9N2_HOLLE</name>
<keyword evidence="8" id="KW-0106">Calcium</keyword>
<dbReference type="SUPFAM" id="SSF49854">
    <property type="entry name" value="Spermadhesin, CUB domain"/>
    <property type="match status" value="1"/>
</dbReference>
<keyword evidence="2" id="KW-0964">Secreted</keyword>
<dbReference type="InterPro" id="IPR000884">
    <property type="entry name" value="TSP1_rpt"/>
</dbReference>
<evidence type="ECO:0000256" key="3">
    <source>
        <dbReference type="ARBA" id="ARBA00022729"/>
    </source>
</evidence>
<dbReference type="PANTHER" id="PTHR13723:SF311">
    <property type="entry name" value="ADAM CYSTEINE-RICH DOMAIN-CONTAINING PROTEIN"/>
    <property type="match status" value="1"/>
</dbReference>
<keyword evidence="14" id="KW-1185">Reference proteome</keyword>
<feature type="disulfide bond" evidence="9">
    <location>
        <begin position="352"/>
        <end position="363"/>
    </location>
</feature>
<feature type="binding site" evidence="8">
    <location>
        <position position="82"/>
    </location>
    <ligand>
        <name>Ca(2+)</name>
        <dbReference type="ChEBI" id="CHEBI:29108"/>
        <label>2</label>
    </ligand>
</feature>
<keyword evidence="5 9" id="KW-1015">Disulfide bond</keyword>
<proteinExistence type="predicted"/>
<comment type="caution">
    <text evidence="10">Lacks conserved residue(s) required for the propagation of feature annotation.</text>
</comment>
<dbReference type="Pfam" id="PF00090">
    <property type="entry name" value="TSP_1"/>
    <property type="match status" value="1"/>
</dbReference>
<evidence type="ECO:0000259" key="11">
    <source>
        <dbReference type="PROSITE" id="PS01180"/>
    </source>
</evidence>
<feature type="binding site" evidence="8 10">
    <location>
        <position position="229"/>
    </location>
    <ligand>
        <name>Zn(2+)</name>
        <dbReference type="ChEBI" id="CHEBI:29105"/>
        <note>catalytic</note>
    </ligand>
</feature>
<feature type="binding site" evidence="8">
    <location>
        <position position="286"/>
    </location>
    <ligand>
        <name>Ca(2+)</name>
        <dbReference type="ChEBI" id="CHEBI:29108"/>
        <label>2</label>
    </ligand>
</feature>
<evidence type="ECO:0000256" key="4">
    <source>
        <dbReference type="ARBA" id="ARBA00022737"/>
    </source>
</evidence>
<keyword evidence="3" id="KW-0732">Signal</keyword>
<dbReference type="SUPFAM" id="SSF55486">
    <property type="entry name" value="Metalloproteases ('zincins'), catalytic domain"/>
    <property type="match status" value="1"/>
</dbReference>
<dbReference type="PANTHER" id="PTHR13723">
    <property type="entry name" value="ADAMTS A DISINTEGRIN AND METALLOPROTEASE WITH THROMBOSPONDIN MOTIFS PROTEASE"/>
    <property type="match status" value="1"/>
</dbReference>
<feature type="disulfide bond" evidence="9">
    <location>
        <begin position="389"/>
        <end position="427"/>
    </location>
</feature>
<feature type="binding site" evidence="8">
    <location>
        <position position="178"/>
    </location>
    <ligand>
        <name>Ca(2+)</name>
        <dbReference type="ChEBI" id="CHEBI:29108"/>
        <label>1</label>
    </ligand>
</feature>
<evidence type="ECO:0000313" key="13">
    <source>
        <dbReference type="EMBL" id="KAJ8019731.1"/>
    </source>
</evidence>
<feature type="binding site" evidence="8">
    <location>
        <position position="82"/>
    </location>
    <ligand>
        <name>Ca(2+)</name>
        <dbReference type="ChEBI" id="CHEBI:29108"/>
        <label>1</label>
    </ligand>
</feature>
<dbReference type="Pfam" id="PF05986">
    <property type="entry name" value="ADAMTS_spacer1"/>
    <property type="match status" value="1"/>
</dbReference>
<dbReference type="GO" id="GO:0046872">
    <property type="term" value="F:metal ion binding"/>
    <property type="evidence" value="ECO:0007669"/>
    <property type="project" value="UniProtKB-KW"/>
</dbReference>
<feature type="binding site" evidence="8">
    <location>
        <position position="171"/>
    </location>
    <ligand>
        <name>Ca(2+)</name>
        <dbReference type="ChEBI" id="CHEBI:29108"/>
        <label>1</label>
    </ligand>
</feature>
<feature type="disulfide bond" evidence="9">
    <location>
        <begin position="400"/>
        <end position="412"/>
    </location>
</feature>
<comment type="cofactor">
    <cofactor evidence="8">
        <name>Zn(2+)</name>
        <dbReference type="ChEBI" id="CHEBI:29105"/>
    </cofactor>
    <text evidence="8">Binds 1 zinc ion per subunit.</text>
</comment>
<organism evidence="13 14">
    <name type="scientific">Holothuria leucospilota</name>
    <name type="common">Black long sea cucumber</name>
    <name type="synonym">Mertensiothuria leucospilota</name>
    <dbReference type="NCBI Taxonomy" id="206669"/>
    <lineage>
        <taxon>Eukaryota</taxon>
        <taxon>Metazoa</taxon>
        <taxon>Echinodermata</taxon>
        <taxon>Eleutherozoa</taxon>
        <taxon>Echinozoa</taxon>
        <taxon>Holothuroidea</taxon>
        <taxon>Aspidochirotacea</taxon>
        <taxon>Aspidochirotida</taxon>
        <taxon>Holothuriidae</taxon>
        <taxon>Holothuria</taxon>
    </lineage>
</organism>
<evidence type="ECO:0000256" key="9">
    <source>
        <dbReference type="PIRSR" id="PIRSR613273-3"/>
    </source>
</evidence>
<sequence>MHGIITTNVDTIYVTPLKKGHAETYAKRNKKNSDKMHLIYKRNVDDHRYCDVEPPTSRDGETMTLETMELVENSYIPPKYVEMCLILDKDFVANHMPDHEMYALTLLNIVSRRYTEPSLDVSVRIFIVRMIVLDSDNPTVDGQSFFINRDLVLETLLSLGTWEAAVNPEGDDDPGHWDNILTLSGKDLTSSTSGSALLGLAFIAGTCISQRGVSINEDFGLTTGIVAAHELGHTLTLAHDQDEGCEPGFVMGSSIRNGENIFKWSSCSRMNLKAYFRIIDSACLNDVPSGLLSPLETTDLPGKTITWEEQCSLLGYTSSCNLPIDCDALKCLSEDGTCYFLLSHATAEGTSCGIDMVCLAGECVAESAVPVPVDGGWSEWTESPCSRTCGGGVIIRERACNNPTPVWGGAFCEGEGFEPRLCNTDSCSVSPDGYRDEQCAAAASVPDFDGMVYGWTSYFVTFLDFTDYCKNPCLRSDNMFWARRPPGLNEDGTECWDYNVGDESVYLRCVRGFCLEFGCDGLQGSSKEFDVCRVCNGGGTSCTCETGSFTTGTTGTTGTFNFFHEIPSGATSILITNDDLLFGTHVAIATVDGDLFRGSGTSPSSSIRVAIGSFIIRHAVGTSEVFRSTGPSTHLLRLEVYLNSAVQTSITYKYYLPRAEITYFWDEDDWGSCSQTCGDGIEMRVVTCRSVENGITSDSTDDLCETNVGTKPDTVRSCNDGPCPNWNAGGFGSCDATCGEGMETQTVTCRQGDMVVDDSMCDAATKPPTEQPCNVGDCVWSTGSFGPCSVTCGTGTQTRTVECTNNNGVVPDVNCDADSKPDTTQSCEGPICPDWSIDVPFGDCDATCGEGMETQTVTCRQGDMVVDDSMCDAATKPPTEQPCNVGDCVWSTGSFGPCSVTCGTGTQTRTVECTNDNGVVPDVNCDADSKPDTTQSCEGPICPDWSIDVPFGDCDATCGEGMETQTVTCRQGDMVVDDSMCDAATKPPTEQPCNVGDCVWSTGSFGPCSVTCGTGTQTRTVECTNDNGVVPDVNCDADSKPDTTQSCEGPICPDWSIDVPFGDCDATCGEGMETQTVTCRQGDMVVDDSMCDAATKPPTEQPCNVGDCVWSTGSFGPCSVTCGTGTQTRTVECTNDNGVVPDVNCDADSNPDTNQSCEGPICPDWSIDVPFGDCDATCGEGMETQTVTCRQGDMVVDDSMCDAATKPPTEQPCNVGDCVWSTGSFGPCSVTCGTGTQTRTVECTNDDGVVPDVNCDVDLKPVSSQECNDGPCGSAYWFTGPFRTCSIRCGIGIQTRQVYCQIGSVRVEDSFCEEDNRPTTTQECISRQCTGCDSVFVITDKKRSGTFSTPRFPKVYPANSRCTTWLAAEEGKRIRISFRRFQLQASIRRNCLNDRLTITDLVTGNEERLCGVLGRFTRIYNHQVMLFFRSNRRRNFRGFRAIYTAF</sequence>
<feature type="disulfide bond" evidence="9">
    <location>
        <begin position="311"/>
        <end position="331"/>
    </location>
</feature>
<evidence type="ECO:0000256" key="1">
    <source>
        <dbReference type="ARBA" id="ARBA00004613"/>
    </source>
</evidence>
<dbReference type="Gene3D" id="2.60.120.830">
    <property type="match status" value="1"/>
</dbReference>
<dbReference type="Pfam" id="PF00431">
    <property type="entry name" value="CUB"/>
    <property type="match status" value="1"/>
</dbReference>
<accession>A0A9Q1B9N2</accession>
<dbReference type="PROSITE" id="PS50092">
    <property type="entry name" value="TSP1"/>
    <property type="match status" value="9"/>
</dbReference>
<dbReference type="InterPro" id="IPR010294">
    <property type="entry name" value="ADAMTS_spacer1"/>
</dbReference>
<dbReference type="SUPFAM" id="SSF82895">
    <property type="entry name" value="TSP-1 type 1 repeat"/>
    <property type="match status" value="13"/>
</dbReference>
<dbReference type="InterPro" id="IPR000859">
    <property type="entry name" value="CUB_dom"/>
</dbReference>
<feature type="binding site" evidence="8">
    <location>
        <position position="171"/>
    </location>
    <ligand>
        <name>Ca(2+)</name>
        <dbReference type="ChEBI" id="CHEBI:29108"/>
        <label>2</label>
    </ligand>
</feature>
<dbReference type="CDD" id="cd00041">
    <property type="entry name" value="CUB"/>
    <property type="match status" value="1"/>
</dbReference>
<evidence type="ECO:0000256" key="6">
    <source>
        <dbReference type="ARBA" id="ARBA00023180"/>
    </source>
</evidence>
<evidence type="ECO:0000259" key="12">
    <source>
        <dbReference type="PROSITE" id="PS50215"/>
    </source>
</evidence>
<dbReference type="InterPro" id="IPR035914">
    <property type="entry name" value="Sperma_CUB_dom_sf"/>
</dbReference>
<dbReference type="Proteomes" id="UP001152320">
    <property type="component" value="Chromosome 23"/>
</dbReference>
<feature type="disulfide bond" evidence="9">
    <location>
        <begin position="207"/>
        <end position="283"/>
    </location>
</feature>
<dbReference type="SMART" id="SM00209">
    <property type="entry name" value="TSP1"/>
    <property type="match status" value="13"/>
</dbReference>
<reference evidence="13" key="1">
    <citation type="submission" date="2021-10" db="EMBL/GenBank/DDBJ databases">
        <title>Tropical sea cucumber genome reveals ecological adaptation and Cuvierian tubules defense mechanism.</title>
        <authorList>
            <person name="Chen T."/>
        </authorList>
    </citation>
    <scope>NUCLEOTIDE SEQUENCE</scope>
    <source>
        <strain evidence="13">Nanhai2018</strain>
        <tissue evidence="13">Muscle</tissue>
    </source>
</reference>
<evidence type="ECO:0000256" key="8">
    <source>
        <dbReference type="PIRSR" id="PIRSR613273-2"/>
    </source>
</evidence>
<feature type="disulfide bond" evidence="9">
    <location>
        <begin position="385"/>
        <end position="422"/>
    </location>
</feature>
<dbReference type="Pfam" id="PF19030">
    <property type="entry name" value="TSP1_ADAMTS"/>
    <property type="match status" value="12"/>
</dbReference>
<dbReference type="PROSITE" id="PS01180">
    <property type="entry name" value="CUB"/>
    <property type="match status" value="1"/>
</dbReference>
<gene>
    <name evidence="13" type="ORF">HOLleu_41431</name>
</gene>
<feature type="disulfide bond" evidence="9">
    <location>
        <begin position="245"/>
        <end position="267"/>
    </location>
</feature>
<dbReference type="PRINTS" id="PR01857">
    <property type="entry name" value="ADAMTSFAMILY"/>
</dbReference>
<feature type="binding site" evidence="8">
    <location>
        <position position="283"/>
    </location>
    <ligand>
        <name>Ca(2+)</name>
        <dbReference type="ChEBI" id="CHEBI:29108"/>
        <label>1</label>
    </ligand>
</feature>
<dbReference type="Pfam" id="PF01421">
    <property type="entry name" value="Reprolysin"/>
    <property type="match status" value="1"/>
</dbReference>
<feature type="binding site" evidence="8 10">
    <location>
        <position position="233"/>
    </location>
    <ligand>
        <name>Zn(2+)</name>
        <dbReference type="ChEBI" id="CHEBI:29105"/>
        <note>catalytic</note>
    </ligand>
</feature>
<feature type="domain" description="Peptidase M12B" evidence="12">
    <location>
        <begin position="79"/>
        <end position="288"/>
    </location>
</feature>
<dbReference type="InterPro" id="IPR013273">
    <property type="entry name" value="ADAMTS/ADAMTS-like"/>
</dbReference>